<feature type="transmembrane region" description="Helical" evidence="2">
    <location>
        <begin position="351"/>
        <end position="372"/>
    </location>
</feature>
<organism evidence="3 4">
    <name type="scientific">Mycena citricolor</name>
    <dbReference type="NCBI Taxonomy" id="2018698"/>
    <lineage>
        <taxon>Eukaryota</taxon>
        <taxon>Fungi</taxon>
        <taxon>Dikarya</taxon>
        <taxon>Basidiomycota</taxon>
        <taxon>Agaricomycotina</taxon>
        <taxon>Agaricomycetes</taxon>
        <taxon>Agaricomycetidae</taxon>
        <taxon>Agaricales</taxon>
        <taxon>Marasmiineae</taxon>
        <taxon>Mycenaceae</taxon>
        <taxon>Mycena</taxon>
    </lineage>
</organism>
<evidence type="ECO:0000256" key="2">
    <source>
        <dbReference type="SAM" id="Phobius"/>
    </source>
</evidence>
<keyword evidence="2" id="KW-0812">Transmembrane</keyword>
<keyword evidence="2" id="KW-0472">Membrane</keyword>
<name>A0AAD2JVV4_9AGAR</name>
<feature type="compositionally biased region" description="Basic and acidic residues" evidence="1">
    <location>
        <begin position="47"/>
        <end position="60"/>
    </location>
</feature>
<dbReference type="Proteomes" id="UP001295794">
    <property type="component" value="Unassembled WGS sequence"/>
</dbReference>
<feature type="compositionally biased region" description="Polar residues" evidence="1">
    <location>
        <begin position="1"/>
        <end position="20"/>
    </location>
</feature>
<proteinExistence type="predicted"/>
<comment type="caution">
    <text evidence="3">The sequence shown here is derived from an EMBL/GenBank/DDBJ whole genome shotgun (WGS) entry which is preliminary data.</text>
</comment>
<keyword evidence="4" id="KW-1185">Reference proteome</keyword>
<accession>A0AAD2JVV4</accession>
<feature type="transmembrane region" description="Helical" evidence="2">
    <location>
        <begin position="217"/>
        <end position="237"/>
    </location>
</feature>
<feature type="region of interest" description="Disordered" evidence="1">
    <location>
        <begin position="1"/>
        <end position="67"/>
    </location>
</feature>
<feature type="transmembrane region" description="Helical" evidence="2">
    <location>
        <begin position="89"/>
        <end position="108"/>
    </location>
</feature>
<dbReference type="AlphaFoldDB" id="A0AAD2JVV4"/>
<feature type="transmembrane region" description="Helical" evidence="2">
    <location>
        <begin position="136"/>
        <end position="158"/>
    </location>
</feature>
<reference evidence="3" key="1">
    <citation type="submission" date="2023-11" db="EMBL/GenBank/DDBJ databases">
        <authorList>
            <person name="De Vega J J."/>
            <person name="De Vega J J."/>
        </authorList>
    </citation>
    <scope>NUCLEOTIDE SEQUENCE</scope>
</reference>
<evidence type="ECO:0000313" key="3">
    <source>
        <dbReference type="EMBL" id="CAK5263319.1"/>
    </source>
</evidence>
<evidence type="ECO:0000256" key="1">
    <source>
        <dbReference type="SAM" id="MobiDB-lite"/>
    </source>
</evidence>
<feature type="transmembrane region" description="Helical" evidence="2">
    <location>
        <begin position="188"/>
        <end position="205"/>
    </location>
</feature>
<dbReference type="EMBL" id="CAVNYO010000039">
    <property type="protein sequence ID" value="CAK5263319.1"/>
    <property type="molecule type" value="Genomic_DNA"/>
</dbReference>
<gene>
    <name evidence="3" type="ORF">MYCIT1_LOCUS2729</name>
</gene>
<sequence length="398" mass="44148">MSAASKSRPASQARTGTTKSVLYGPETETSFISPYALGGDAETSEALDSRSRAELGRRPLEPSSPPRDTLLNGYRSLSWLLGFRQSYSLVNGVIWGGALIGFCLARSFTMNVSRTPSLLVPGEWFWLSAPIYKVNIFIHIYLTTIGGIFSVFQFFPAIRRKNVLLHRLNGKFLTLRVCDPAHGMPKGYGVLFCLVVGNICGAIVARRSIGGELNVQSAYYILAIMVVYSGLLGAYYVKRDTRLHRRWMLRMVVYFSTIVTARLIVLAAREIVTMIGTYYSIWRCDEIINLLESPDVQNSFPQCVAPGANASALWVAVHASTKRGPLYLASSVRATLGGHLPVVPDLLTYNLAGMCLWIATLMHMAGVEYYLYQTDASNQVRFGFVLEPLDWVEEDIKS</sequence>
<feature type="transmembrane region" description="Helical" evidence="2">
    <location>
        <begin position="249"/>
        <end position="268"/>
    </location>
</feature>
<evidence type="ECO:0000313" key="4">
    <source>
        <dbReference type="Proteomes" id="UP001295794"/>
    </source>
</evidence>
<protein>
    <submittedName>
        <fullName evidence="3">Uncharacterized protein</fullName>
    </submittedName>
</protein>
<keyword evidence="2" id="KW-1133">Transmembrane helix</keyword>